<reference evidence="1" key="1">
    <citation type="submission" date="2023-03" db="EMBL/GenBank/DDBJ databases">
        <title>Massive genome expansion in bonnet fungi (Mycena s.s.) driven by repeated elements and novel gene families across ecological guilds.</title>
        <authorList>
            <consortium name="Lawrence Berkeley National Laboratory"/>
            <person name="Harder C.B."/>
            <person name="Miyauchi S."/>
            <person name="Viragh M."/>
            <person name="Kuo A."/>
            <person name="Thoen E."/>
            <person name="Andreopoulos B."/>
            <person name="Lu D."/>
            <person name="Skrede I."/>
            <person name="Drula E."/>
            <person name="Henrissat B."/>
            <person name="Morin E."/>
            <person name="Kohler A."/>
            <person name="Barry K."/>
            <person name="LaButti K."/>
            <person name="Morin E."/>
            <person name="Salamov A."/>
            <person name="Lipzen A."/>
            <person name="Mereny Z."/>
            <person name="Hegedus B."/>
            <person name="Baldrian P."/>
            <person name="Stursova M."/>
            <person name="Weitz H."/>
            <person name="Taylor A."/>
            <person name="Grigoriev I.V."/>
            <person name="Nagy L.G."/>
            <person name="Martin F."/>
            <person name="Kauserud H."/>
        </authorList>
    </citation>
    <scope>NUCLEOTIDE SEQUENCE</scope>
    <source>
        <strain evidence="1">9144</strain>
    </source>
</reference>
<comment type="caution">
    <text evidence="1">The sequence shown here is derived from an EMBL/GenBank/DDBJ whole genome shotgun (WGS) entry which is preliminary data.</text>
</comment>
<protein>
    <submittedName>
        <fullName evidence="1">Uncharacterized protein</fullName>
    </submittedName>
</protein>
<dbReference type="AlphaFoldDB" id="A0AAD6Y4D4"/>
<keyword evidence="2" id="KW-1185">Reference proteome</keyword>
<name>A0AAD6Y4D4_9AGAR</name>
<evidence type="ECO:0000313" key="1">
    <source>
        <dbReference type="EMBL" id="KAJ7196033.1"/>
    </source>
</evidence>
<accession>A0AAD6Y4D4</accession>
<organism evidence="1 2">
    <name type="scientific">Mycena pura</name>
    <dbReference type="NCBI Taxonomy" id="153505"/>
    <lineage>
        <taxon>Eukaryota</taxon>
        <taxon>Fungi</taxon>
        <taxon>Dikarya</taxon>
        <taxon>Basidiomycota</taxon>
        <taxon>Agaricomycotina</taxon>
        <taxon>Agaricomycetes</taxon>
        <taxon>Agaricomycetidae</taxon>
        <taxon>Agaricales</taxon>
        <taxon>Marasmiineae</taxon>
        <taxon>Mycenaceae</taxon>
        <taxon>Mycena</taxon>
    </lineage>
</organism>
<dbReference type="EMBL" id="JARJCW010000086">
    <property type="protein sequence ID" value="KAJ7196033.1"/>
    <property type="molecule type" value="Genomic_DNA"/>
</dbReference>
<proteinExistence type="predicted"/>
<gene>
    <name evidence="1" type="ORF">GGX14DRAFT_403516</name>
</gene>
<dbReference type="Proteomes" id="UP001219525">
    <property type="component" value="Unassembled WGS sequence"/>
</dbReference>
<sequence length="116" mass="13021">MSPVLGAPIKSGPNLQRNNQATELVSPTVYNIIIWDSVTALQLIAVPKARTENLPFWAYFDPRDRFAHNSMSFAQFKALDEHDSFLTEQADFSKQGTLPCKKQCDRAKDTNASHPL</sequence>
<evidence type="ECO:0000313" key="2">
    <source>
        <dbReference type="Proteomes" id="UP001219525"/>
    </source>
</evidence>